<dbReference type="GO" id="GO:0020037">
    <property type="term" value="F:heme binding"/>
    <property type="evidence" value="ECO:0007669"/>
    <property type="project" value="InterPro"/>
</dbReference>
<feature type="signal peptide" evidence="7">
    <location>
        <begin position="1"/>
        <end position="23"/>
    </location>
</feature>
<dbReference type="PANTHER" id="PTHR11475">
    <property type="entry name" value="OXIDASE/PEROXIDASE"/>
    <property type="match status" value="1"/>
</dbReference>
<dbReference type="Pfam" id="PF03098">
    <property type="entry name" value="An_peroxidase"/>
    <property type="match status" value="1"/>
</dbReference>
<protein>
    <recommendedName>
        <fullName evidence="10">Peroxinectin</fullName>
    </recommendedName>
</protein>
<dbReference type="GO" id="GO:0006979">
    <property type="term" value="P:response to oxidative stress"/>
    <property type="evidence" value="ECO:0007669"/>
    <property type="project" value="InterPro"/>
</dbReference>
<dbReference type="PANTHER" id="PTHR11475:SF4">
    <property type="entry name" value="CHORION PEROXIDASE"/>
    <property type="match status" value="1"/>
</dbReference>
<dbReference type="InterPro" id="IPR037120">
    <property type="entry name" value="Haem_peroxidase_sf_animal"/>
</dbReference>
<keyword evidence="6" id="KW-0408">Iron</keyword>
<evidence type="ECO:0000313" key="9">
    <source>
        <dbReference type="Proteomes" id="UP000677054"/>
    </source>
</evidence>
<dbReference type="EMBL" id="CAJPEV010000364">
    <property type="protein sequence ID" value="CAG0884485.1"/>
    <property type="molecule type" value="Genomic_DNA"/>
</dbReference>
<dbReference type="Proteomes" id="UP000677054">
    <property type="component" value="Unassembled WGS sequence"/>
</dbReference>
<evidence type="ECO:0000256" key="2">
    <source>
        <dbReference type="ARBA" id="ARBA00022525"/>
    </source>
</evidence>
<evidence type="ECO:0000256" key="7">
    <source>
        <dbReference type="SAM" id="SignalP"/>
    </source>
</evidence>
<feature type="chain" id="PRO_5036209628" description="Peroxinectin" evidence="7">
    <location>
        <begin position="24"/>
        <end position="897"/>
    </location>
</feature>
<dbReference type="FunFam" id="1.10.640.10:FF:000003">
    <property type="entry name" value="chorion peroxidase"/>
    <property type="match status" value="1"/>
</dbReference>
<dbReference type="PROSITE" id="PS50292">
    <property type="entry name" value="PEROXIDASE_3"/>
    <property type="match status" value="1"/>
</dbReference>
<name>A0A7R9A0F0_9CRUS</name>
<dbReference type="OrthoDB" id="6505174at2759"/>
<dbReference type="GO" id="GO:0005576">
    <property type="term" value="C:extracellular region"/>
    <property type="evidence" value="ECO:0007669"/>
    <property type="project" value="UniProtKB-SubCell"/>
</dbReference>
<keyword evidence="5" id="KW-0325">Glycoprotein</keyword>
<comment type="subcellular location">
    <subcellularLocation>
        <location evidence="1">Secreted</location>
    </subcellularLocation>
</comment>
<evidence type="ECO:0000313" key="8">
    <source>
        <dbReference type="EMBL" id="CAD7243081.1"/>
    </source>
</evidence>
<evidence type="ECO:0000256" key="6">
    <source>
        <dbReference type="PIRSR" id="PIRSR619791-2"/>
    </source>
</evidence>
<dbReference type="SUPFAM" id="SSF48113">
    <property type="entry name" value="Heme-dependent peroxidases"/>
    <property type="match status" value="1"/>
</dbReference>
<gene>
    <name evidence="8" type="ORF">DSTB1V02_LOCUS3016</name>
</gene>
<keyword evidence="6" id="KW-0479">Metal-binding</keyword>
<dbReference type="AlphaFoldDB" id="A0A7R9A0F0"/>
<keyword evidence="9" id="KW-1185">Reference proteome</keyword>
<reference evidence="8" key="1">
    <citation type="submission" date="2020-11" db="EMBL/GenBank/DDBJ databases">
        <authorList>
            <person name="Tran Van P."/>
        </authorList>
    </citation>
    <scope>NUCLEOTIDE SEQUENCE</scope>
</reference>
<evidence type="ECO:0000256" key="4">
    <source>
        <dbReference type="ARBA" id="ARBA00022729"/>
    </source>
</evidence>
<dbReference type="GO" id="GO:0004601">
    <property type="term" value="F:peroxidase activity"/>
    <property type="evidence" value="ECO:0007669"/>
    <property type="project" value="UniProtKB-KW"/>
</dbReference>
<dbReference type="GO" id="GO:0046872">
    <property type="term" value="F:metal ion binding"/>
    <property type="evidence" value="ECO:0007669"/>
    <property type="project" value="UniProtKB-KW"/>
</dbReference>
<keyword evidence="3" id="KW-0560">Oxidoreductase</keyword>
<keyword evidence="6" id="KW-0349">Heme</keyword>
<dbReference type="PRINTS" id="PR00457">
    <property type="entry name" value="ANPEROXIDASE"/>
</dbReference>
<feature type="binding site" description="axial binding residue" evidence="6">
    <location>
        <position position="651"/>
    </location>
    <ligand>
        <name>heme b</name>
        <dbReference type="ChEBI" id="CHEBI:60344"/>
    </ligand>
    <ligandPart>
        <name>Fe</name>
        <dbReference type="ChEBI" id="CHEBI:18248"/>
    </ligandPart>
</feature>
<keyword evidence="3" id="KW-0575">Peroxidase</keyword>
<dbReference type="Gene3D" id="1.10.640.10">
    <property type="entry name" value="Haem peroxidase domain superfamily, animal type"/>
    <property type="match status" value="1"/>
</dbReference>
<keyword evidence="2" id="KW-0964">Secreted</keyword>
<dbReference type="EMBL" id="LR899881">
    <property type="protein sequence ID" value="CAD7243081.1"/>
    <property type="molecule type" value="Genomic_DNA"/>
</dbReference>
<dbReference type="InterPro" id="IPR010255">
    <property type="entry name" value="Haem_peroxidase_sf"/>
</dbReference>
<sequence length="897" mass="101578">MRVTLTLPITLTLVVIYTKLGGSQRSRQRHFPDDFFRFPSTASRFSFDSESDSFTSVSPKGNYKLWTTFGKPHRAGAGNFPKIPQVHQSLDFPLRDVLDDEDDDERDDDRFLPFPSRVPDPDFLEPSYPNQGYHHGGGHCKSPRGEPGECLPMVRCVNDYESIEEIARATCHLPNGSPGLCCLDKFRSRGDTLEPIPEPTSISARYTPSVKFPELSLKDLNDACTEGLESIDKRLRMERDLFRRGMVEGRGSAAGYHQQHLGANTDAISLGFNANRNVETCRAIVRRWRLSADQAIYGLPYFNVTNTLISNTCPQAPRCKKTIYRSLDGSCNNLRNPAWGRAQTPFQRILPPAYEDGFDAPRVSVSGAPLPSVRLVSITVSPDVDRPHPNISLLLMQFGQFVDHDITFTPVERMMNGTGIMCCQNGTFLPRSLTHPACYPIAIPPKDPFFSRFGQTCMPFVRSLPAPRSGCNFGIRNQMNGVTGWIDLSTVYGSGDDVARTLRAFRDGRLMSTNVNNQAMLPLDTEIMRMCSDGRQDILCFRSGDTRVNENIELTSLHIVWHREHNRLAEALQQLNPHWDDETLYHQARRINIAALQHMTYNEFLPIVFGTEFSAKYNLIPQRHGYTKQYNESINPTVTNVFSTAAYRFGHTLVQGWMQLHSPHGDVFRELEFSRNQNNPSELYRPESFDGLLRGMVSQPSQEFDTHFTNQLSNLLFRGNRSFGLDLVALNTQRGRDHGLPGYNFFRELCGLPRVHDFHGLLDLIDPPLIEKFRHLYTDVDDIDLYIGGLAERPLGHALVGPTFACLVGDQFARFKRADRFWYEEGGTSHSFTEGTHECLVTAEPSPVQAWNHGEKHIEGVDSSKSDTSLFRYAEDDADNFPIVWTRSDRIAQWFEG</sequence>
<evidence type="ECO:0000256" key="5">
    <source>
        <dbReference type="ARBA" id="ARBA00023180"/>
    </source>
</evidence>
<organism evidence="8">
    <name type="scientific">Darwinula stevensoni</name>
    <dbReference type="NCBI Taxonomy" id="69355"/>
    <lineage>
        <taxon>Eukaryota</taxon>
        <taxon>Metazoa</taxon>
        <taxon>Ecdysozoa</taxon>
        <taxon>Arthropoda</taxon>
        <taxon>Crustacea</taxon>
        <taxon>Oligostraca</taxon>
        <taxon>Ostracoda</taxon>
        <taxon>Podocopa</taxon>
        <taxon>Podocopida</taxon>
        <taxon>Darwinulocopina</taxon>
        <taxon>Darwinuloidea</taxon>
        <taxon>Darwinulidae</taxon>
        <taxon>Darwinula</taxon>
    </lineage>
</organism>
<proteinExistence type="predicted"/>
<dbReference type="CDD" id="cd09823">
    <property type="entry name" value="peroxinectin_like"/>
    <property type="match status" value="1"/>
</dbReference>
<dbReference type="InterPro" id="IPR019791">
    <property type="entry name" value="Haem_peroxidase_animal"/>
</dbReference>
<evidence type="ECO:0008006" key="10">
    <source>
        <dbReference type="Google" id="ProtNLM"/>
    </source>
</evidence>
<evidence type="ECO:0000256" key="3">
    <source>
        <dbReference type="ARBA" id="ARBA00022559"/>
    </source>
</evidence>
<keyword evidence="4 7" id="KW-0732">Signal</keyword>
<evidence type="ECO:0000256" key="1">
    <source>
        <dbReference type="ARBA" id="ARBA00004613"/>
    </source>
</evidence>
<accession>A0A7R9A0F0</accession>